<organism evidence="2 3">
    <name type="scientific">Parasponia andersonii</name>
    <name type="common">Sponia andersonii</name>
    <dbReference type="NCBI Taxonomy" id="3476"/>
    <lineage>
        <taxon>Eukaryota</taxon>
        <taxon>Viridiplantae</taxon>
        <taxon>Streptophyta</taxon>
        <taxon>Embryophyta</taxon>
        <taxon>Tracheophyta</taxon>
        <taxon>Spermatophyta</taxon>
        <taxon>Magnoliopsida</taxon>
        <taxon>eudicotyledons</taxon>
        <taxon>Gunneridae</taxon>
        <taxon>Pentapetalae</taxon>
        <taxon>rosids</taxon>
        <taxon>fabids</taxon>
        <taxon>Rosales</taxon>
        <taxon>Cannabaceae</taxon>
        <taxon>Parasponia</taxon>
    </lineage>
</organism>
<evidence type="ECO:0000313" key="3">
    <source>
        <dbReference type="Proteomes" id="UP000237105"/>
    </source>
</evidence>
<dbReference type="EMBL" id="JXTB01000150">
    <property type="protein sequence ID" value="PON58326.1"/>
    <property type="molecule type" value="Genomic_DNA"/>
</dbReference>
<keyword evidence="3" id="KW-1185">Reference proteome</keyword>
<sequence length="88" mass="9815">MAALPFFLSFVPLALKLDRSNFVFWHSQILATTRAHDLEGFLLGSRPYPQQFLQAGEGSSNQASMSYTSATQLSSSSVLAPYFNLEYF</sequence>
<dbReference type="Proteomes" id="UP000237105">
    <property type="component" value="Unassembled WGS sequence"/>
</dbReference>
<dbReference type="AlphaFoldDB" id="A0A2P5CB77"/>
<keyword evidence="1" id="KW-0732">Signal</keyword>
<feature type="signal peptide" evidence="1">
    <location>
        <begin position="1"/>
        <end position="16"/>
    </location>
</feature>
<evidence type="ECO:0008006" key="4">
    <source>
        <dbReference type="Google" id="ProtNLM"/>
    </source>
</evidence>
<accession>A0A2P5CB77</accession>
<feature type="chain" id="PRO_5015193637" description="Retrotransposon Copia-like N-terminal domain-containing protein" evidence="1">
    <location>
        <begin position="17"/>
        <end position="88"/>
    </location>
</feature>
<name>A0A2P5CB77_PARAD</name>
<proteinExistence type="predicted"/>
<gene>
    <name evidence="2" type="ORF">PanWU01x14_167180</name>
</gene>
<evidence type="ECO:0000313" key="2">
    <source>
        <dbReference type="EMBL" id="PON58326.1"/>
    </source>
</evidence>
<evidence type="ECO:0000256" key="1">
    <source>
        <dbReference type="SAM" id="SignalP"/>
    </source>
</evidence>
<comment type="caution">
    <text evidence="2">The sequence shown here is derived from an EMBL/GenBank/DDBJ whole genome shotgun (WGS) entry which is preliminary data.</text>
</comment>
<feature type="non-terminal residue" evidence="2">
    <location>
        <position position="88"/>
    </location>
</feature>
<reference evidence="3" key="1">
    <citation type="submission" date="2016-06" db="EMBL/GenBank/DDBJ databases">
        <title>Parallel loss of symbiosis genes in relatives of nitrogen-fixing non-legume Parasponia.</title>
        <authorList>
            <person name="Van Velzen R."/>
            <person name="Holmer R."/>
            <person name="Bu F."/>
            <person name="Rutten L."/>
            <person name="Van Zeijl A."/>
            <person name="Liu W."/>
            <person name="Santuari L."/>
            <person name="Cao Q."/>
            <person name="Sharma T."/>
            <person name="Shen D."/>
            <person name="Roswanjaya Y."/>
            <person name="Wardhani T."/>
            <person name="Kalhor M.S."/>
            <person name="Jansen J."/>
            <person name="Van den Hoogen J."/>
            <person name="Gungor B."/>
            <person name="Hartog M."/>
            <person name="Hontelez J."/>
            <person name="Verver J."/>
            <person name="Yang W.-C."/>
            <person name="Schijlen E."/>
            <person name="Repin R."/>
            <person name="Schilthuizen M."/>
            <person name="Schranz E."/>
            <person name="Heidstra R."/>
            <person name="Miyata K."/>
            <person name="Fedorova E."/>
            <person name="Kohlen W."/>
            <person name="Bisseling T."/>
            <person name="Smit S."/>
            <person name="Geurts R."/>
        </authorList>
    </citation>
    <scope>NUCLEOTIDE SEQUENCE [LARGE SCALE GENOMIC DNA]</scope>
    <source>
        <strain evidence="3">cv. WU1-14</strain>
    </source>
</reference>
<protein>
    <recommendedName>
        <fullName evidence="4">Retrotransposon Copia-like N-terminal domain-containing protein</fullName>
    </recommendedName>
</protein>
<dbReference type="OrthoDB" id="1194575at2759"/>